<comment type="caution">
    <text evidence="2">The sequence shown here is derived from an EMBL/GenBank/DDBJ whole genome shotgun (WGS) entry which is preliminary data.</text>
</comment>
<accession>A0ABQ7ULZ1</accession>
<gene>
    <name evidence="2" type="ORF">KY290_029865</name>
</gene>
<dbReference type="Proteomes" id="UP000826656">
    <property type="component" value="Unassembled WGS sequence"/>
</dbReference>
<name>A0ABQ7ULZ1_SOLTU</name>
<sequence>MESPYNPWTTSGVHKRKQRKVRDKAVPSLHISTYWLGADNTVIITKPDRDTVRSELIQMARTHGKIHLIHAPHSNLPEERYALSPLKLLSIPKDEAIYFYVETLCQPGDPDHKWVVCPGERDALLLIALTHMLNSCFMRSSIFQEQSCGFPRDRREFFAKLGGVGKIITIFILNLAPSQDTNDQNGINCSITEVGIPHAGLITKVLYNLMLDDFDRGFKQLYPSLSYYRYLGYCYVLFTLFSLQSEQQCEEEMNSILLELDLDGDITTILPGGGAHVTRDGRLIILSRDCGLHVVEQSTFFL</sequence>
<keyword evidence="3" id="KW-1185">Reference proteome</keyword>
<evidence type="ECO:0000256" key="1">
    <source>
        <dbReference type="SAM" id="MobiDB-lite"/>
    </source>
</evidence>
<reference evidence="2 3" key="1">
    <citation type="journal article" date="2021" name="bioRxiv">
        <title>Chromosome-scale and haplotype-resolved genome assembly of a tetraploid potato cultivar.</title>
        <authorList>
            <person name="Sun H."/>
            <person name="Jiao W.-B."/>
            <person name="Krause K."/>
            <person name="Campoy J.A."/>
            <person name="Goel M."/>
            <person name="Folz-Donahue K."/>
            <person name="Kukat C."/>
            <person name="Huettel B."/>
            <person name="Schneeberger K."/>
        </authorList>
    </citation>
    <scope>NUCLEOTIDE SEQUENCE [LARGE SCALE GENOMIC DNA]</scope>
    <source>
        <strain evidence="2">SolTubOtavaFocal</strain>
        <tissue evidence="2">Leaves</tissue>
    </source>
</reference>
<evidence type="ECO:0000313" key="2">
    <source>
        <dbReference type="EMBL" id="KAH0750633.1"/>
    </source>
</evidence>
<evidence type="ECO:0000313" key="3">
    <source>
        <dbReference type="Proteomes" id="UP000826656"/>
    </source>
</evidence>
<dbReference type="EMBL" id="JAIVGD010000019">
    <property type="protein sequence ID" value="KAH0750633.1"/>
    <property type="molecule type" value="Genomic_DNA"/>
</dbReference>
<feature type="region of interest" description="Disordered" evidence="1">
    <location>
        <begin position="1"/>
        <end position="20"/>
    </location>
</feature>
<feature type="compositionally biased region" description="Polar residues" evidence="1">
    <location>
        <begin position="1"/>
        <end position="12"/>
    </location>
</feature>
<organism evidence="2 3">
    <name type="scientific">Solanum tuberosum</name>
    <name type="common">Potato</name>
    <dbReference type="NCBI Taxonomy" id="4113"/>
    <lineage>
        <taxon>Eukaryota</taxon>
        <taxon>Viridiplantae</taxon>
        <taxon>Streptophyta</taxon>
        <taxon>Embryophyta</taxon>
        <taxon>Tracheophyta</taxon>
        <taxon>Spermatophyta</taxon>
        <taxon>Magnoliopsida</taxon>
        <taxon>eudicotyledons</taxon>
        <taxon>Gunneridae</taxon>
        <taxon>Pentapetalae</taxon>
        <taxon>asterids</taxon>
        <taxon>lamiids</taxon>
        <taxon>Solanales</taxon>
        <taxon>Solanaceae</taxon>
        <taxon>Solanoideae</taxon>
        <taxon>Solaneae</taxon>
        <taxon>Solanum</taxon>
    </lineage>
</organism>
<protein>
    <submittedName>
        <fullName evidence="2">Uncharacterized protein</fullName>
    </submittedName>
</protein>
<proteinExistence type="predicted"/>